<name>A0A803MWH6_CHEQI</name>
<dbReference type="EnsemblPlants" id="AUR62036416-RA">
    <property type="protein sequence ID" value="AUR62036416-RA:cds"/>
    <property type="gene ID" value="AUR62036416"/>
</dbReference>
<protein>
    <submittedName>
        <fullName evidence="2">Uncharacterized protein</fullName>
    </submittedName>
</protein>
<proteinExistence type="predicted"/>
<evidence type="ECO:0000313" key="3">
    <source>
        <dbReference type="Proteomes" id="UP000596660"/>
    </source>
</evidence>
<dbReference type="Gramene" id="AUR62036416-RA">
    <property type="protein sequence ID" value="AUR62036416-RA:cds"/>
    <property type="gene ID" value="AUR62036416"/>
</dbReference>
<organism evidence="2 3">
    <name type="scientific">Chenopodium quinoa</name>
    <name type="common">Quinoa</name>
    <dbReference type="NCBI Taxonomy" id="63459"/>
    <lineage>
        <taxon>Eukaryota</taxon>
        <taxon>Viridiplantae</taxon>
        <taxon>Streptophyta</taxon>
        <taxon>Embryophyta</taxon>
        <taxon>Tracheophyta</taxon>
        <taxon>Spermatophyta</taxon>
        <taxon>Magnoliopsida</taxon>
        <taxon>eudicotyledons</taxon>
        <taxon>Gunneridae</taxon>
        <taxon>Pentapetalae</taxon>
        <taxon>Caryophyllales</taxon>
        <taxon>Chenopodiaceae</taxon>
        <taxon>Chenopodioideae</taxon>
        <taxon>Atripliceae</taxon>
        <taxon>Chenopodium</taxon>
    </lineage>
</organism>
<reference evidence="2" key="1">
    <citation type="journal article" date="2017" name="Nature">
        <title>The genome of Chenopodium quinoa.</title>
        <authorList>
            <person name="Jarvis D.E."/>
            <person name="Ho Y.S."/>
            <person name="Lightfoot D.J."/>
            <person name="Schmoeckel S.M."/>
            <person name="Li B."/>
            <person name="Borm T.J.A."/>
            <person name="Ohyanagi H."/>
            <person name="Mineta K."/>
            <person name="Michell C.T."/>
            <person name="Saber N."/>
            <person name="Kharbatia N.M."/>
            <person name="Rupper R.R."/>
            <person name="Sharp A.R."/>
            <person name="Dally N."/>
            <person name="Boughton B.A."/>
            <person name="Woo Y.H."/>
            <person name="Gao G."/>
            <person name="Schijlen E.G.W.M."/>
            <person name="Guo X."/>
            <person name="Momin A.A."/>
            <person name="Negrao S."/>
            <person name="Al-Babili S."/>
            <person name="Gehring C."/>
            <person name="Roessner U."/>
            <person name="Jung C."/>
            <person name="Murphy K."/>
            <person name="Arold S.T."/>
            <person name="Gojobori T."/>
            <person name="van der Linden C.G."/>
            <person name="van Loo E.N."/>
            <person name="Jellen E.N."/>
            <person name="Maughan P.J."/>
            <person name="Tester M."/>
        </authorList>
    </citation>
    <scope>NUCLEOTIDE SEQUENCE [LARGE SCALE GENOMIC DNA]</scope>
    <source>
        <strain evidence="2">cv. PI 614886</strain>
    </source>
</reference>
<keyword evidence="3" id="KW-1185">Reference proteome</keyword>
<evidence type="ECO:0000256" key="1">
    <source>
        <dbReference type="SAM" id="MobiDB-lite"/>
    </source>
</evidence>
<feature type="region of interest" description="Disordered" evidence="1">
    <location>
        <begin position="1"/>
        <end position="72"/>
    </location>
</feature>
<dbReference type="AlphaFoldDB" id="A0A803MWH6"/>
<dbReference type="Proteomes" id="UP000596660">
    <property type="component" value="Unplaced"/>
</dbReference>
<evidence type="ECO:0000313" key="2">
    <source>
        <dbReference type="EnsemblPlants" id="AUR62036416-RA:cds"/>
    </source>
</evidence>
<sequence>MENQNNLKKPLLSESVDPSSCHQKDVAKKKKLNQSRSAPLIVSLPGDFPTVDHEPNLNLNPSLRDSILALEK</sequence>
<reference evidence="2" key="2">
    <citation type="submission" date="2021-03" db="UniProtKB">
        <authorList>
            <consortium name="EnsemblPlants"/>
        </authorList>
    </citation>
    <scope>IDENTIFICATION</scope>
</reference>
<accession>A0A803MWH6</accession>